<accession>W2Y873</accession>
<name>W2Y873_PHYNI</name>
<dbReference type="OrthoDB" id="117065at2759"/>
<dbReference type="Proteomes" id="UP000018948">
    <property type="component" value="Unassembled WGS sequence"/>
</dbReference>
<evidence type="ECO:0000313" key="2">
    <source>
        <dbReference type="Proteomes" id="UP000018948"/>
    </source>
</evidence>
<protein>
    <submittedName>
        <fullName evidence="1">Uncharacterized protein</fullName>
    </submittedName>
</protein>
<reference evidence="1 2" key="1">
    <citation type="submission" date="2013-11" db="EMBL/GenBank/DDBJ databases">
        <title>The Genome Sequence of Phytophthora parasitica P10297.</title>
        <authorList>
            <consortium name="The Broad Institute Genomics Platform"/>
            <person name="Russ C."/>
            <person name="Tyler B."/>
            <person name="Panabieres F."/>
            <person name="Shan W."/>
            <person name="Tripathy S."/>
            <person name="Grunwald N."/>
            <person name="Machado M."/>
            <person name="Johnson C.S."/>
            <person name="Walker B."/>
            <person name="Young S.K."/>
            <person name="Zeng Q."/>
            <person name="Gargeya S."/>
            <person name="Fitzgerald M."/>
            <person name="Haas B."/>
            <person name="Abouelleil A."/>
            <person name="Allen A.W."/>
            <person name="Alvarado L."/>
            <person name="Arachchi H.M."/>
            <person name="Berlin A.M."/>
            <person name="Chapman S.B."/>
            <person name="Gainer-Dewar J."/>
            <person name="Goldberg J."/>
            <person name="Griggs A."/>
            <person name="Gujja S."/>
            <person name="Hansen M."/>
            <person name="Howarth C."/>
            <person name="Imamovic A."/>
            <person name="Ireland A."/>
            <person name="Larimer J."/>
            <person name="McCowan C."/>
            <person name="Murphy C."/>
            <person name="Pearson M."/>
            <person name="Poon T.W."/>
            <person name="Priest M."/>
            <person name="Roberts A."/>
            <person name="Saif S."/>
            <person name="Shea T."/>
            <person name="Sisk P."/>
            <person name="Sykes S."/>
            <person name="Wortman J."/>
            <person name="Nusbaum C."/>
            <person name="Birren B."/>
        </authorList>
    </citation>
    <scope>NUCLEOTIDE SEQUENCE [LARGE SCALE GENOMIC DNA]</scope>
    <source>
        <strain evidence="1 2">P10297</strain>
    </source>
</reference>
<organism evidence="1 2">
    <name type="scientific">Phytophthora nicotianae P10297</name>
    <dbReference type="NCBI Taxonomy" id="1317064"/>
    <lineage>
        <taxon>Eukaryota</taxon>
        <taxon>Sar</taxon>
        <taxon>Stramenopiles</taxon>
        <taxon>Oomycota</taxon>
        <taxon>Peronosporomycetes</taxon>
        <taxon>Peronosporales</taxon>
        <taxon>Peronosporaceae</taxon>
        <taxon>Phytophthora</taxon>
    </lineage>
</organism>
<proteinExistence type="predicted"/>
<sequence>MAIKWLHANRSEGCTVEAMIDAAENSHLRVVIKLLGVCPAFVPSQPGMVIKPTNQFEIVLFLHVVYPHIFSNESDKRPIFGVVVEPNDEHVKAWMQTQYSEASILTDRGTGER</sequence>
<comment type="caution">
    <text evidence="1">The sequence shown here is derived from an EMBL/GenBank/DDBJ whole genome shotgun (WGS) entry which is preliminary data.</text>
</comment>
<evidence type="ECO:0000313" key="1">
    <source>
        <dbReference type="EMBL" id="ETP31280.1"/>
    </source>
</evidence>
<dbReference type="AlphaFoldDB" id="W2Y873"/>
<dbReference type="EMBL" id="ANIY01004150">
    <property type="protein sequence ID" value="ETP31280.1"/>
    <property type="molecule type" value="Genomic_DNA"/>
</dbReference>
<gene>
    <name evidence="1" type="ORF">F442_19847</name>
</gene>